<reference evidence="2 3" key="1">
    <citation type="submission" date="2016-11" db="EMBL/GenBank/DDBJ databases">
        <authorList>
            <person name="Jaros S."/>
            <person name="Januszkiewicz K."/>
            <person name="Wedrychowicz H."/>
        </authorList>
    </citation>
    <scope>NUCLEOTIDE SEQUENCE [LARGE SCALE GENOMIC DNA]</scope>
    <source>
        <strain evidence="2 3">DSM 21986</strain>
    </source>
</reference>
<dbReference type="AlphaFoldDB" id="A0A1M4ZTD2"/>
<feature type="transmembrane region" description="Helical" evidence="1">
    <location>
        <begin position="6"/>
        <end position="25"/>
    </location>
</feature>
<evidence type="ECO:0000256" key="1">
    <source>
        <dbReference type="SAM" id="Phobius"/>
    </source>
</evidence>
<dbReference type="Proteomes" id="UP000184041">
    <property type="component" value="Unassembled WGS sequence"/>
</dbReference>
<name>A0A1M4ZTD2_9BACT</name>
<dbReference type="Pfam" id="PF04214">
    <property type="entry name" value="DUF411"/>
    <property type="match status" value="1"/>
</dbReference>
<evidence type="ECO:0000313" key="3">
    <source>
        <dbReference type="Proteomes" id="UP000184041"/>
    </source>
</evidence>
<accession>A0A1M4ZTD2</accession>
<proteinExistence type="predicted"/>
<protein>
    <submittedName>
        <fullName evidence="2">Uncharacterized conserved protein</fullName>
    </submittedName>
</protein>
<organism evidence="2 3">
    <name type="scientific">Fodinibius roseus</name>
    <dbReference type="NCBI Taxonomy" id="1194090"/>
    <lineage>
        <taxon>Bacteria</taxon>
        <taxon>Pseudomonadati</taxon>
        <taxon>Balneolota</taxon>
        <taxon>Balneolia</taxon>
        <taxon>Balneolales</taxon>
        <taxon>Balneolaceae</taxon>
        <taxon>Fodinibius</taxon>
    </lineage>
</organism>
<sequence>MKPTRFFAYAAAIIVIAGGAIWYIIDNYYEQQSAMQAQGADQVVMYKNPGCECCSAWGNHMEEAGFTVTEKPTDQIAGIKADLGVPYNMGSCHTALVDGYVVEGHVPAREVKKLLEERPDAVGLAVPGMPVGSPGMEQGNRTDPYDVILFDEEGNRDTYASY</sequence>
<dbReference type="EMBL" id="FQUS01000006">
    <property type="protein sequence ID" value="SHF20846.1"/>
    <property type="molecule type" value="Genomic_DNA"/>
</dbReference>
<dbReference type="InterPro" id="IPR007332">
    <property type="entry name" value="DUF411"/>
</dbReference>
<dbReference type="OrthoDB" id="14727at2"/>
<evidence type="ECO:0000313" key="2">
    <source>
        <dbReference type="EMBL" id="SHF20846.1"/>
    </source>
</evidence>
<keyword evidence="1" id="KW-0472">Membrane</keyword>
<keyword evidence="3" id="KW-1185">Reference proteome</keyword>
<keyword evidence="1" id="KW-0812">Transmembrane</keyword>
<keyword evidence="1" id="KW-1133">Transmembrane helix</keyword>
<dbReference type="STRING" id="1194090.SAMN05443144_106117"/>
<gene>
    <name evidence="2" type="ORF">SAMN05443144_106117</name>
</gene>
<dbReference type="RefSeq" id="WP_084088106.1">
    <property type="nucleotide sequence ID" value="NZ_FQUS01000006.1"/>
</dbReference>